<keyword evidence="8" id="KW-0289">Folate biosynthesis</keyword>
<dbReference type="EC" id="2.5.1.15" evidence="4"/>
<dbReference type="AlphaFoldDB" id="A0A644VBW6"/>
<dbReference type="GO" id="GO:0005829">
    <property type="term" value="C:cytosol"/>
    <property type="evidence" value="ECO:0007669"/>
    <property type="project" value="TreeGrafter"/>
</dbReference>
<reference evidence="10" key="1">
    <citation type="submission" date="2019-08" db="EMBL/GenBank/DDBJ databases">
        <authorList>
            <person name="Kucharzyk K."/>
            <person name="Murdoch R.W."/>
            <person name="Higgins S."/>
            <person name="Loffler F."/>
        </authorList>
    </citation>
    <scope>NUCLEOTIDE SEQUENCE</scope>
</reference>
<comment type="catalytic activity">
    <reaction evidence="1">
        <text>(7,8-dihydropterin-6-yl)methyl diphosphate + 4-aminobenzoate = 7,8-dihydropteroate + diphosphate</text>
        <dbReference type="Rhea" id="RHEA:19949"/>
        <dbReference type="ChEBI" id="CHEBI:17836"/>
        <dbReference type="ChEBI" id="CHEBI:17839"/>
        <dbReference type="ChEBI" id="CHEBI:33019"/>
        <dbReference type="ChEBI" id="CHEBI:72950"/>
        <dbReference type="EC" id="2.5.1.15"/>
    </reaction>
</comment>
<keyword evidence="7" id="KW-0460">Magnesium</keyword>
<evidence type="ECO:0000256" key="1">
    <source>
        <dbReference type="ARBA" id="ARBA00000012"/>
    </source>
</evidence>
<proteinExistence type="predicted"/>
<dbReference type="PROSITE" id="PS50972">
    <property type="entry name" value="PTERIN_BINDING"/>
    <property type="match status" value="1"/>
</dbReference>
<dbReference type="GO" id="GO:0046872">
    <property type="term" value="F:metal ion binding"/>
    <property type="evidence" value="ECO:0007669"/>
    <property type="project" value="UniProtKB-KW"/>
</dbReference>
<feature type="domain" description="Pterin-binding" evidence="9">
    <location>
        <begin position="1"/>
        <end position="257"/>
    </location>
</feature>
<dbReference type="EMBL" id="VSSQ01000263">
    <property type="protein sequence ID" value="MPL88697.1"/>
    <property type="molecule type" value="Genomic_DNA"/>
</dbReference>
<evidence type="ECO:0000256" key="8">
    <source>
        <dbReference type="ARBA" id="ARBA00022909"/>
    </source>
</evidence>
<dbReference type="InterPro" id="IPR006390">
    <property type="entry name" value="DHP_synth_dom"/>
</dbReference>
<evidence type="ECO:0000256" key="5">
    <source>
        <dbReference type="ARBA" id="ARBA00022679"/>
    </source>
</evidence>
<dbReference type="PANTHER" id="PTHR20941">
    <property type="entry name" value="FOLATE SYNTHESIS PROTEINS"/>
    <property type="match status" value="1"/>
</dbReference>
<dbReference type="PROSITE" id="PS00793">
    <property type="entry name" value="DHPS_2"/>
    <property type="match status" value="1"/>
</dbReference>
<keyword evidence="6" id="KW-0479">Metal-binding</keyword>
<organism evidence="10">
    <name type="scientific">bioreactor metagenome</name>
    <dbReference type="NCBI Taxonomy" id="1076179"/>
    <lineage>
        <taxon>unclassified sequences</taxon>
        <taxon>metagenomes</taxon>
        <taxon>ecological metagenomes</taxon>
    </lineage>
</organism>
<name>A0A644VBW6_9ZZZZ</name>
<dbReference type="PANTHER" id="PTHR20941:SF1">
    <property type="entry name" value="FOLIC ACID SYNTHESIS PROTEIN FOL1"/>
    <property type="match status" value="1"/>
</dbReference>
<evidence type="ECO:0000259" key="9">
    <source>
        <dbReference type="PROSITE" id="PS50972"/>
    </source>
</evidence>
<sequence>MGIINLNNDSFYEGSRCSTDEEFCLRYEKLLSEGADIIDLGACSTRPGSIPVSEEEEWERLKPALKRVLLNYPESEISIDTFRSSIVLRAFDFVGDFIINDISAGEDDPDMLKMASRLELPYIAMHKRGTPENMQTMCDYENVTLTVREYFEDFINRATEAGIKDIIIDPGFGFAKNLDQNYKLLREMDNLKIERGNSGKYYPILAGLSRKSMIYKLLEKDPSDVLHATSALNLTALINGASILRVHDVKEASEIVKIYKKLTEKA</sequence>
<evidence type="ECO:0000313" key="10">
    <source>
        <dbReference type="EMBL" id="MPL88697.1"/>
    </source>
</evidence>
<evidence type="ECO:0000256" key="3">
    <source>
        <dbReference type="ARBA" id="ARBA00004763"/>
    </source>
</evidence>
<protein>
    <recommendedName>
        <fullName evidence="4">dihydropteroate synthase</fullName>
        <ecNumber evidence="4">2.5.1.15</ecNumber>
    </recommendedName>
</protein>
<keyword evidence="5 10" id="KW-0808">Transferase</keyword>
<dbReference type="SUPFAM" id="SSF51717">
    <property type="entry name" value="Dihydropteroate synthetase-like"/>
    <property type="match status" value="1"/>
</dbReference>
<dbReference type="GO" id="GO:0004156">
    <property type="term" value="F:dihydropteroate synthase activity"/>
    <property type="evidence" value="ECO:0007669"/>
    <property type="project" value="UniProtKB-EC"/>
</dbReference>
<dbReference type="CDD" id="cd00739">
    <property type="entry name" value="DHPS"/>
    <property type="match status" value="1"/>
</dbReference>
<dbReference type="GO" id="GO:0046656">
    <property type="term" value="P:folic acid biosynthetic process"/>
    <property type="evidence" value="ECO:0007669"/>
    <property type="project" value="UniProtKB-KW"/>
</dbReference>
<dbReference type="GO" id="GO:0046654">
    <property type="term" value="P:tetrahydrofolate biosynthetic process"/>
    <property type="evidence" value="ECO:0007669"/>
    <property type="project" value="TreeGrafter"/>
</dbReference>
<dbReference type="InterPro" id="IPR000489">
    <property type="entry name" value="Pterin-binding_dom"/>
</dbReference>
<dbReference type="NCBIfam" id="TIGR01496">
    <property type="entry name" value="DHPS"/>
    <property type="match status" value="1"/>
</dbReference>
<dbReference type="Gene3D" id="3.20.20.20">
    <property type="entry name" value="Dihydropteroate synthase-like"/>
    <property type="match status" value="1"/>
</dbReference>
<evidence type="ECO:0000256" key="4">
    <source>
        <dbReference type="ARBA" id="ARBA00012458"/>
    </source>
</evidence>
<dbReference type="InterPro" id="IPR045031">
    <property type="entry name" value="DHP_synth-like"/>
</dbReference>
<gene>
    <name evidence="10" type="primary">folP_10</name>
    <name evidence="10" type="ORF">SDC9_34723</name>
</gene>
<comment type="cofactor">
    <cofactor evidence="2">
        <name>Mg(2+)</name>
        <dbReference type="ChEBI" id="CHEBI:18420"/>
    </cofactor>
</comment>
<evidence type="ECO:0000256" key="2">
    <source>
        <dbReference type="ARBA" id="ARBA00001946"/>
    </source>
</evidence>
<dbReference type="Pfam" id="PF00809">
    <property type="entry name" value="Pterin_bind"/>
    <property type="match status" value="1"/>
</dbReference>
<evidence type="ECO:0000256" key="7">
    <source>
        <dbReference type="ARBA" id="ARBA00022842"/>
    </source>
</evidence>
<evidence type="ECO:0000256" key="6">
    <source>
        <dbReference type="ARBA" id="ARBA00022723"/>
    </source>
</evidence>
<dbReference type="InterPro" id="IPR011005">
    <property type="entry name" value="Dihydropteroate_synth-like_sf"/>
</dbReference>
<comment type="caution">
    <text evidence="10">The sequence shown here is derived from an EMBL/GenBank/DDBJ whole genome shotgun (WGS) entry which is preliminary data.</text>
</comment>
<accession>A0A644VBW6</accession>
<comment type="pathway">
    <text evidence="3">Cofactor biosynthesis; tetrahydrofolate biosynthesis; 7,8-dihydrofolate from 2-amino-4-hydroxy-6-hydroxymethyl-7,8-dihydropteridine diphosphate and 4-aminobenzoate: step 1/2.</text>
</comment>